<keyword evidence="2" id="KW-1185">Reference proteome</keyword>
<dbReference type="EMBL" id="CAJHUC010002128">
    <property type="protein sequence ID" value="CAD7703240.1"/>
    <property type="molecule type" value="Genomic_DNA"/>
</dbReference>
<comment type="caution">
    <text evidence="1">The sequence shown here is derived from an EMBL/GenBank/DDBJ whole genome shotgun (WGS) entry which is preliminary data.</text>
</comment>
<proteinExistence type="predicted"/>
<dbReference type="Proteomes" id="UP000708148">
    <property type="component" value="Unassembled WGS sequence"/>
</dbReference>
<organism evidence="1 2">
    <name type="scientific">Ostreobium quekettii</name>
    <dbReference type="NCBI Taxonomy" id="121088"/>
    <lineage>
        <taxon>Eukaryota</taxon>
        <taxon>Viridiplantae</taxon>
        <taxon>Chlorophyta</taxon>
        <taxon>core chlorophytes</taxon>
        <taxon>Ulvophyceae</taxon>
        <taxon>TCBD clade</taxon>
        <taxon>Bryopsidales</taxon>
        <taxon>Ostreobineae</taxon>
        <taxon>Ostreobiaceae</taxon>
        <taxon>Ostreobium</taxon>
    </lineage>
</organism>
<sequence length="105" mass="11399">MIAVTWHHDSEFGVVAVRQWRCRTEIARGVSVVVWSGTQLVGFVKIETVERAAAVVVFCQVSSICWPSCRAISNMPCPCDGAQCVDTNGSQNGAKPCMSRLGLNQ</sequence>
<name>A0A8S1J7T0_9CHLO</name>
<accession>A0A8S1J7T0</accession>
<dbReference type="AlphaFoldDB" id="A0A8S1J7T0"/>
<gene>
    <name evidence="1" type="ORF">OSTQU699_LOCUS8597</name>
</gene>
<protein>
    <submittedName>
        <fullName evidence="1">Uncharacterized protein</fullName>
    </submittedName>
</protein>
<reference evidence="1" key="1">
    <citation type="submission" date="2020-12" db="EMBL/GenBank/DDBJ databases">
        <authorList>
            <person name="Iha C."/>
        </authorList>
    </citation>
    <scope>NUCLEOTIDE SEQUENCE</scope>
</reference>
<evidence type="ECO:0000313" key="2">
    <source>
        <dbReference type="Proteomes" id="UP000708148"/>
    </source>
</evidence>
<evidence type="ECO:0000313" key="1">
    <source>
        <dbReference type="EMBL" id="CAD7703240.1"/>
    </source>
</evidence>